<dbReference type="EMBL" id="ML119790">
    <property type="protein sequence ID" value="RPA74439.1"/>
    <property type="molecule type" value="Genomic_DNA"/>
</dbReference>
<evidence type="ECO:0000313" key="3">
    <source>
        <dbReference type="EMBL" id="RPA74439.1"/>
    </source>
</evidence>
<dbReference type="AlphaFoldDB" id="A0A3N4HKW7"/>
<name>A0A3N4HKW7_ASCIM</name>
<evidence type="ECO:0000256" key="1">
    <source>
        <dbReference type="SAM" id="MobiDB-lite"/>
    </source>
</evidence>
<reference evidence="3 4" key="1">
    <citation type="journal article" date="2018" name="Nat. Ecol. Evol.">
        <title>Pezizomycetes genomes reveal the molecular basis of ectomycorrhizal truffle lifestyle.</title>
        <authorList>
            <person name="Murat C."/>
            <person name="Payen T."/>
            <person name="Noel B."/>
            <person name="Kuo A."/>
            <person name="Morin E."/>
            <person name="Chen J."/>
            <person name="Kohler A."/>
            <person name="Krizsan K."/>
            <person name="Balestrini R."/>
            <person name="Da Silva C."/>
            <person name="Montanini B."/>
            <person name="Hainaut M."/>
            <person name="Levati E."/>
            <person name="Barry K.W."/>
            <person name="Belfiori B."/>
            <person name="Cichocki N."/>
            <person name="Clum A."/>
            <person name="Dockter R.B."/>
            <person name="Fauchery L."/>
            <person name="Guy J."/>
            <person name="Iotti M."/>
            <person name="Le Tacon F."/>
            <person name="Lindquist E.A."/>
            <person name="Lipzen A."/>
            <person name="Malagnac F."/>
            <person name="Mello A."/>
            <person name="Molinier V."/>
            <person name="Miyauchi S."/>
            <person name="Poulain J."/>
            <person name="Riccioni C."/>
            <person name="Rubini A."/>
            <person name="Sitrit Y."/>
            <person name="Splivallo R."/>
            <person name="Traeger S."/>
            <person name="Wang M."/>
            <person name="Zifcakova L."/>
            <person name="Wipf D."/>
            <person name="Zambonelli A."/>
            <person name="Paolocci F."/>
            <person name="Nowrousian M."/>
            <person name="Ottonello S."/>
            <person name="Baldrian P."/>
            <person name="Spatafora J.W."/>
            <person name="Henrissat B."/>
            <person name="Nagy L.G."/>
            <person name="Aury J.M."/>
            <person name="Wincker P."/>
            <person name="Grigoriev I.V."/>
            <person name="Bonfante P."/>
            <person name="Martin F.M."/>
        </authorList>
    </citation>
    <scope>NUCLEOTIDE SEQUENCE [LARGE SCALE GENOMIC DNA]</scope>
    <source>
        <strain evidence="3 4">RN42</strain>
    </source>
</reference>
<keyword evidence="2" id="KW-0732">Signal</keyword>
<feature type="signal peptide" evidence="2">
    <location>
        <begin position="1"/>
        <end position="17"/>
    </location>
</feature>
<sequence>MQFTLTTILSLAALALAAHDPRNPDFTFPPASPPSPPSTAPAQPDNTSTSTSPPTPSWPTFSTPSSILSPTLKSEEMPIKTAIKGALQECGALEGGKVANLTSVQTQCVCGKVPLGEEIVGQWKECIRNYPAFDERFRCNFTEEEEEHVEDHRGRLQKLCGEYKEGLHLNVTGNDNVTVKPPVKEEGSGAGLYKASALAVGVSLFGSIVFAL</sequence>
<feature type="compositionally biased region" description="Low complexity" evidence="1">
    <location>
        <begin position="40"/>
        <end position="66"/>
    </location>
</feature>
<accession>A0A3N4HKW7</accession>
<gene>
    <name evidence="3" type="ORF">BJ508DRAFT_340184</name>
</gene>
<evidence type="ECO:0008006" key="5">
    <source>
        <dbReference type="Google" id="ProtNLM"/>
    </source>
</evidence>
<protein>
    <recommendedName>
        <fullName evidence="5">Extracellular membrane protein CFEM domain-containing protein</fullName>
    </recommendedName>
</protein>
<proteinExistence type="predicted"/>
<feature type="compositionally biased region" description="Pro residues" evidence="1">
    <location>
        <begin position="30"/>
        <end position="39"/>
    </location>
</feature>
<feature type="chain" id="PRO_5018211452" description="Extracellular membrane protein CFEM domain-containing protein" evidence="2">
    <location>
        <begin position="18"/>
        <end position="212"/>
    </location>
</feature>
<feature type="region of interest" description="Disordered" evidence="1">
    <location>
        <begin position="23"/>
        <end position="69"/>
    </location>
</feature>
<keyword evidence="4" id="KW-1185">Reference proteome</keyword>
<organism evidence="3 4">
    <name type="scientific">Ascobolus immersus RN42</name>
    <dbReference type="NCBI Taxonomy" id="1160509"/>
    <lineage>
        <taxon>Eukaryota</taxon>
        <taxon>Fungi</taxon>
        <taxon>Dikarya</taxon>
        <taxon>Ascomycota</taxon>
        <taxon>Pezizomycotina</taxon>
        <taxon>Pezizomycetes</taxon>
        <taxon>Pezizales</taxon>
        <taxon>Ascobolaceae</taxon>
        <taxon>Ascobolus</taxon>
    </lineage>
</organism>
<evidence type="ECO:0000256" key="2">
    <source>
        <dbReference type="SAM" id="SignalP"/>
    </source>
</evidence>
<evidence type="ECO:0000313" key="4">
    <source>
        <dbReference type="Proteomes" id="UP000275078"/>
    </source>
</evidence>
<dbReference type="Proteomes" id="UP000275078">
    <property type="component" value="Unassembled WGS sequence"/>
</dbReference>